<dbReference type="GO" id="GO:0005965">
    <property type="term" value="C:protein farnesyltransferase complex"/>
    <property type="evidence" value="ECO:0007669"/>
    <property type="project" value="UniProtKB-UniRule"/>
</dbReference>
<evidence type="ECO:0000256" key="8">
    <source>
        <dbReference type="ARBA" id="ARBA00022833"/>
    </source>
</evidence>
<dbReference type="KEGG" id="lel:PVL30_004264"/>
<keyword evidence="7" id="KW-0677">Repeat</keyword>
<proteinExistence type="inferred from homology"/>
<evidence type="ECO:0000256" key="9">
    <source>
        <dbReference type="RuleBase" id="RU365056"/>
    </source>
</evidence>
<dbReference type="STRING" id="379508.A5E4K7"/>
<dbReference type="AlphaFoldDB" id="A5E4K7"/>
<dbReference type="VEuPathDB" id="FungiDB:LELG_04546"/>
<dbReference type="InParanoid" id="A5E4K7"/>
<organism evidence="12 13">
    <name type="scientific">Lodderomyces elongisporus (strain ATCC 11503 / CBS 2605 / JCM 1781 / NBRC 1676 / NRRL YB-4239)</name>
    <name type="common">Yeast</name>
    <name type="synonym">Saccharomyces elongisporus</name>
    <dbReference type="NCBI Taxonomy" id="379508"/>
    <lineage>
        <taxon>Eukaryota</taxon>
        <taxon>Fungi</taxon>
        <taxon>Dikarya</taxon>
        <taxon>Ascomycota</taxon>
        <taxon>Saccharomycotina</taxon>
        <taxon>Pichiomycetes</taxon>
        <taxon>Debaryomycetaceae</taxon>
        <taxon>Candida/Lodderomyces clade</taxon>
        <taxon>Lodderomyces</taxon>
    </lineage>
</organism>
<dbReference type="EMBL" id="CH981529">
    <property type="protein sequence ID" value="EDK46365.1"/>
    <property type="molecule type" value="Genomic_DNA"/>
</dbReference>
<dbReference type="FunCoup" id="A5E4K7">
    <property type="interactions" value="694"/>
</dbReference>
<dbReference type="GO" id="GO:0004660">
    <property type="term" value="F:protein farnesyltransferase activity"/>
    <property type="evidence" value="ECO:0007669"/>
    <property type="project" value="UniProtKB-UniRule"/>
</dbReference>
<evidence type="ECO:0000256" key="7">
    <source>
        <dbReference type="ARBA" id="ARBA00022737"/>
    </source>
</evidence>
<gene>
    <name evidence="12" type="ORF">LELG_04546</name>
</gene>
<dbReference type="PANTHER" id="PTHR11774">
    <property type="entry name" value="GERANYLGERANYL TRANSFERASE TYPE BETA SUBUNIT"/>
    <property type="match status" value="1"/>
</dbReference>
<evidence type="ECO:0000256" key="6">
    <source>
        <dbReference type="ARBA" id="ARBA00022723"/>
    </source>
</evidence>
<evidence type="ECO:0000256" key="1">
    <source>
        <dbReference type="ARBA" id="ARBA00010497"/>
    </source>
</evidence>
<comment type="similarity">
    <text evidence="1 9">Belongs to the protein prenyltransferase subunit beta family.</text>
</comment>
<dbReference type="PANTHER" id="PTHR11774:SF6">
    <property type="entry name" value="PROTEIN FARNESYLTRANSFERASE SUBUNIT BETA"/>
    <property type="match status" value="1"/>
</dbReference>
<dbReference type="GeneID" id="5231350"/>
<evidence type="ECO:0000256" key="4">
    <source>
        <dbReference type="ARBA" id="ARBA00022602"/>
    </source>
</evidence>
<comment type="cofactor">
    <cofactor evidence="9">
        <name>Zn(2+)</name>
        <dbReference type="ChEBI" id="CHEBI:29105"/>
    </cofactor>
    <text evidence="9">Binds 1 zinc ion per subunit.</text>
</comment>
<dbReference type="Proteomes" id="UP000001996">
    <property type="component" value="Unassembled WGS sequence"/>
</dbReference>
<dbReference type="InterPro" id="IPR008930">
    <property type="entry name" value="Terpenoid_cyclase/PrenylTrfase"/>
</dbReference>
<keyword evidence="5 9" id="KW-0808">Transferase</keyword>
<keyword evidence="8 9" id="KW-0862">Zinc</keyword>
<comment type="function">
    <text evidence="9">Catalyzes the transfer of a farnesyl moiety from farnesyl diphosphate to a cysteine at the fourth position from the C-terminus of several proteins. The beta subunit is responsible for peptide-binding.</text>
</comment>
<dbReference type="InterPro" id="IPR001330">
    <property type="entry name" value="Prenyltrans"/>
</dbReference>
<protein>
    <recommendedName>
        <fullName evidence="3 9">Protein farnesyltransferase subunit beta</fullName>
        <shortName evidence="9">FTase-beta</shortName>
        <ecNumber evidence="2 9">2.5.1.58</ecNumber>
    </recommendedName>
</protein>
<keyword evidence="13" id="KW-1185">Reference proteome</keyword>
<feature type="region of interest" description="Disordered" evidence="10">
    <location>
        <begin position="194"/>
        <end position="217"/>
    </location>
</feature>
<dbReference type="SUPFAM" id="SSF48239">
    <property type="entry name" value="Terpenoid cyclases/Protein prenyltransferases"/>
    <property type="match status" value="1"/>
</dbReference>
<dbReference type="CDD" id="cd02893">
    <property type="entry name" value="FTase"/>
    <property type="match status" value="1"/>
</dbReference>
<dbReference type="InterPro" id="IPR045089">
    <property type="entry name" value="PGGT1B-like"/>
</dbReference>
<evidence type="ECO:0000256" key="5">
    <source>
        <dbReference type="ARBA" id="ARBA00022679"/>
    </source>
</evidence>
<comment type="catalytic activity">
    <reaction evidence="9">
        <text>L-cysteinyl-[protein] + (2E,6E)-farnesyl diphosphate = S-(2E,6E)-farnesyl-L-cysteinyl-[protein] + diphosphate</text>
        <dbReference type="Rhea" id="RHEA:13345"/>
        <dbReference type="Rhea" id="RHEA-COMP:10131"/>
        <dbReference type="Rhea" id="RHEA-COMP:11535"/>
        <dbReference type="ChEBI" id="CHEBI:29950"/>
        <dbReference type="ChEBI" id="CHEBI:33019"/>
        <dbReference type="ChEBI" id="CHEBI:86019"/>
        <dbReference type="ChEBI" id="CHEBI:175763"/>
    </reaction>
</comment>
<feature type="domain" description="Prenyltransferase alpha-alpha toroid" evidence="11">
    <location>
        <begin position="149"/>
        <end position="561"/>
    </location>
</feature>
<dbReference type="HOGENOM" id="CLU_028946_0_2_1"/>
<dbReference type="InterPro" id="IPR026872">
    <property type="entry name" value="FTB"/>
</dbReference>
<dbReference type="Gene3D" id="1.50.10.20">
    <property type="match status" value="1"/>
</dbReference>
<reference evidence="12 13" key="1">
    <citation type="journal article" date="2009" name="Nature">
        <title>Evolution of pathogenicity and sexual reproduction in eight Candida genomes.</title>
        <authorList>
            <person name="Butler G."/>
            <person name="Rasmussen M.D."/>
            <person name="Lin M.F."/>
            <person name="Santos M.A."/>
            <person name="Sakthikumar S."/>
            <person name="Munro C.A."/>
            <person name="Rheinbay E."/>
            <person name="Grabherr M."/>
            <person name="Forche A."/>
            <person name="Reedy J.L."/>
            <person name="Agrafioti I."/>
            <person name="Arnaud M.B."/>
            <person name="Bates S."/>
            <person name="Brown A.J."/>
            <person name="Brunke S."/>
            <person name="Costanzo M.C."/>
            <person name="Fitzpatrick D.A."/>
            <person name="de Groot P.W."/>
            <person name="Harris D."/>
            <person name="Hoyer L.L."/>
            <person name="Hube B."/>
            <person name="Klis F.M."/>
            <person name="Kodira C."/>
            <person name="Lennard N."/>
            <person name="Logue M.E."/>
            <person name="Martin R."/>
            <person name="Neiman A.M."/>
            <person name="Nikolaou E."/>
            <person name="Quail M.A."/>
            <person name="Quinn J."/>
            <person name="Santos M.C."/>
            <person name="Schmitzberger F.F."/>
            <person name="Sherlock G."/>
            <person name="Shah P."/>
            <person name="Silverstein K.A."/>
            <person name="Skrzypek M.S."/>
            <person name="Soll D."/>
            <person name="Staggs R."/>
            <person name="Stansfield I."/>
            <person name="Stumpf M.P."/>
            <person name="Sudbery P.E."/>
            <person name="Srikantha T."/>
            <person name="Zeng Q."/>
            <person name="Berman J."/>
            <person name="Berriman M."/>
            <person name="Heitman J."/>
            <person name="Gow N.A."/>
            <person name="Lorenz M.C."/>
            <person name="Birren B.W."/>
            <person name="Kellis M."/>
            <person name="Cuomo C.A."/>
        </authorList>
    </citation>
    <scope>NUCLEOTIDE SEQUENCE [LARGE SCALE GENOMIC DNA]</scope>
    <source>
        <strain evidence="13">ATCC 11503 / BCRC 21390 / CBS 2605 / JCM 1781 / NBRC 1676 / NRRL YB-4239</strain>
    </source>
</reference>
<dbReference type="GO" id="GO:0008270">
    <property type="term" value="F:zinc ion binding"/>
    <property type="evidence" value="ECO:0007669"/>
    <property type="project" value="UniProtKB-UniRule"/>
</dbReference>
<name>A5E4K7_LODEL</name>
<feature type="compositionally biased region" description="Basic and acidic residues" evidence="10">
    <location>
        <begin position="195"/>
        <end position="208"/>
    </location>
</feature>
<evidence type="ECO:0000313" key="13">
    <source>
        <dbReference type="Proteomes" id="UP000001996"/>
    </source>
</evidence>
<dbReference type="eggNOG" id="KOG0365">
    <property type="taxonomic scope" value="Eukaryota"/>
</dbReference>
<evidence type="ECO:0000256" key="10">
    <source>
        <dbReference type="SAM" id="MobiDB-lite"/>
    </source>
</evidence>
<dbReference type="Pfam" id="PF00432">
    <property type="entry name" value="Prenyltrans"/>
    <property type="match status" value="1"/>
</dbReference>
<dbReference type="EC" id="2.5.1.58" evidence="2 9"/>
<evidence type="ECO:0000259" key="11">
    <source>
        <dbReference type="Pfam" id="PF00432"/>
    </source>
</evidence>
<dbReference type="GO" id="GO:0097354">
    <property type="term" value="P:prenylation"/>
    <property type="evidence" value="ECO:0007669"/>
    <property type="project" value="UniProtKB-UniRule"/>
</dbReference>
<evidence type="ECO:0000256" key="2">
    <source>
        <dbReference type="ARBA" id="ARBA00012702"/>
    </source>
</evidence>
<comment type="subunit">
    <text evidence="9">Heterodimer of an alpha and a beta subunit.</text>
</comment>
<sequence length="583" mass="65423">MALQSKEQERKEQKKKEKGAKEKEEAKINYILRLLGRKRKPIEEVIHHEHEEQQSLNSVQEEPITATGDQDYENLTEEIATAHNPLLSGVSSQPTEFITSSYWQMSTETNNLPIKVNYTSLTTESQRLTSKEILKTYNETSDLAFYTLDHLAYIIDHLNEPMPGAYKSLDSNHSWMTYWLLNAYSLIKRSGASEANEKEDKLEPETNKTSKAQQNDDTQFTITPTMLELINDKIERLILANGYGGVAGGINQLGHAASTYSAILTLVLTQNYTLLNKLRPGIYSWLLSLKRKHFIAPDKSASSFVMHEHGESDTRSTYCVLVIASLLGILTPELCAGVEDWILQCQTYQGGFAGVPGVEAHGGLTYCALGALFLLNSSPEKIREKMDQGQSGVGVGKGFDKLVKWCVDRQTDEGGFNGRLNKLVDACYGFWIGALFPMLDILRTSKSSSKLYSSLHKESTIFNREAMLNYMLRIAQITDGDGGFRDKPGKWPDFYHTNYSLCGVSLCQHQYYYDCYKDVNCDEKKPLNFCNNERDTPLAFKIKTKPVDGSGKSTYPVHPVFGVPVSYINAACMYVEQGLGSVL</sequence>
<keyword evidence="6 9" id="KW-0479">Metal-binding</keyword>
<accession>A5E4K7</accession>
<evidence type="ECO:0000313" key="12">
    <source>
        <dbReference type="EMBL" id="EDK46365.1"/>
    </source>
</evidence>
<feature type="region of interest" description="Disordered" evidence="10">
    <location>
        <begin position="1"/>
        <end position="23"/>
    </location>
</feature>
<dbReference type="OrthoDB" id="10261146at2759"/>
<keyword evidence="4 9" id="KW-0637">Prenyltransferase</keyword>
<evidence type="ECO:0000256" key="3">
    <source>
        <dbReference type="ARBA" id="ARBA00015798"/>
    </source>
</evidence>